<dbReference type="InterPro" id="IPR056798">
    <property type="entry name" value="ADH_Fe_C"/>
</dbReference>
<dbReference type="Gene3D" id="3.40.50.1970">
    <property type="match status" value="1"/>
</dbReference>
<accession>A0A9D2MPZ3</accession>
<dbReference type="InterPro" id="IPR001670">
    <property type="entry name" value="ADH_Fe/GldA"/>
</dbReference>
<dbReference type="FunFam" id="3.40.50.1970:FF:000003">
    <property type="entry name" value="Alcohol dehydrogenase, iron-containing"/>
    <property type="match status" value="1"/>
</dbReference>
<dbReference type="Gene3D" id="1.20.1090.10">
    <property type="entry name" value="Dehydroquinate synthase-like - alpha domain"/>
    <property type="match status" value="1"/>
</dbReference>
<name>A0A9D2MPZ3_9FIRM</name>
<dbReference type="EMBL" id="DWXO01000087">
    <property type="protein sequence ID" value="HJB81158.1"/>
    <property type="molecule type" value="Genomic_DNA"/>
</dbReference>
<feature type="domain" description="Alcohol dehydrogenase iron-type/glycerol dehydrogenase GldA" evidence="2">
    <location>
        <begin position="9"/>
        <end position="177"/>
    </location>
</feature>
<dbReference type="GO" id="GO:0046872">
    <property type="term" value="F:metal ion binding"/>
    <property type="evidence" value="ECO:0007669"/>
    <property type="project" value="InterPro"/>
</dbReference>
<evidence type="ECO:0000259" key="3">
    <source>
        <dbReference type="Pfam" id="PF25137"/>
    </source>
</evidence>
<dbReference type="InterPro" id="IPR044731">
    <property type="entry name" value="BDH-like"/>
</dbReference>
<dbReference type="GO" id="GO:0005829">
    <property type="term" value="C:cytosol"/>
    <property type="evidence" value="ECO:0007669"/>
    <property type="project" value="TreeGrafter"/>
</dbReference>
<evidence type="ECO:0000256" key="1">
    <source>
        <dbReference type="ARBA" id="ARBA00023002"/>
    </source>
</evidence>
<dbReference type="Proteomes" id="UP000823921">
    <property type="component" value="Unassembled WGS sequence"/>
</dbReference>
<feature type="domain" description="Fe-containing alcohol dehydrogenase-like C-terminal" evidence="3">
    <location>
        <begin position="188"/>
        <end position="384"/>
    </location>
</feature>
<dbReference type="SUPFAM" id="SSF56796">
    <property type="entry name" value="Dehydroquinate synthase-like"/>
    <property type="match status" value="1"/>
</dbReference>
<evidence type="ECO:0000313" key="5">
    <source>
        <dbReference type="Proteomes" id="UP000823921"/>
    </source>
</evidence>
<organism evidence="4 5">
    <name type="scientific">Candidatus Flavonifractor intestinigallinarum</name>
    <dbReference type="NCBI Taxonomy" id="2838586"/>
    <lineage>
        <taxon>Bacteria</taxon>
        <taxon>Bacillati</taxon>
        <taxon>Bacillota</taxon>
        <taxon>Clostridia</taxon>
        <taxon>Eubacteriales</taxon>
        <taxon>Oscillospiraceae</taxon>
        <taxon>Flavonifractor</taxon>
    </lineage>
</organism>
<dbReference type="Pfam" id="PF00465">
    <property type="entry name" value="Fe-ADH"/>
    <property type="match status" value="1"/>
</dbReference>
<dbReference type="GO" id="GO:0008106">
    <property type="term" value="F:alcohol dehydrogenase (NADP+) activity"/>
    <property type="evidence" value="ECO:0007669"/>
    <property type="project" value="TreeGrafter"/>
</dbReference>
<reference evidence="4" key="2">
    <citation type="submission" date="2021-04" db="EMBL/GenBank/DDBJ databases">
        <authorList>
            <person name="Gilroy R."/>
        </authorList>
    </citation>
    <scope>NUCLEOTIDE SEQUENCE</scope>
    <source>
        <strain evidence="4">CHK192-8294</strain>
    </source>
</reference>
<dbReference type="Pfam" id="PF25137">
    <property type="entry name" value="ADH_Fe_C"/>
    <property type="match status" value="1"/>
</dbReference>
<comment type="caution">
    <text evidence="4">The sequence shown here is derived from an EMBL/GenBank/DDBJ whole genome shotgun (WGS) entry which is preliminary data.</text>
</comment>
<dbReference type="GO" id="GO:1990362">
    <property type="term" value="F:butanol dehydrogenase (NAD+) activity"/>
    <property type="evidence" value="ECO:0007669"/>
    <property type="project" value="InterPro"/>
</dbReference>
<dbReference type="GO" id="GO:1990002">
    <property type="term" value="F:methylglyoxal reductase (NADPH) (acetol producing) activity"/>
    <property type="evidence" value="ECO:0007669"/>
    <property type="project" value="TreeGrafter"/>
</dbReference>
<dbReference type="CDD" id="cd08187">
    <property type="entry name" value="BDH"/>
    <property type="match status" value="1"/>
</dbReference>
<dbReference type="PANTHER" id="PTHR43633">
    <property type="entry name" value="ALCOHOL DEHYDROGENASE YQHD"/>
    <property type="match status" value="1"/>
</dbReference>
<dbReference type="AlphaFoldDB" id="A0A9D2MPZ3"/>
<dbReference type="PANTHER" id="PTHR43633:SF1">
    <property type="entry name" value="ALCOHOL DEHYDROGENASE YQHD"/>
    <property type="match status" value="1"/>
</dbReference>
<evidence type="ECO:0000313" key="4">
    <source>
        <dbReference type="EMBL" id="HJB81158.1"/>
    </source>
</evidence>
<gene>
    <name evidence="4" type="ORF">H9712_09230</name>
</gene>
<proteinExistence type="predicted"/>
<protein>
    <submittedName>
        <fullName evidence="4">Iron-containing alcohol dehydrogenase</fullName>
    </submittedName>
</protein>
<sequence>MKDFTFSFPTRVIFGRDAEGRAGELAAPFGPNVMVLYGSDRIRRSGLLDRLTADLESHGLTVTLFGGIQENPLLSKAEEGRRLAREKKITLLLAVGGGSVIDTAKAVSLGAKSTAPLWDIYSGKGKAQKALPIGVVLTTAATASEAYSVSVLCHDELHLKVALEEPLTRPRFALMDPALTFSLPPRQTASCGVDIFSHAFERYFHKGQQGTLRSQMCAAVMRTVIAELPKALAHPDDYDARSQLMWAATVAHSDMLGFEGDFACHAISHVLTTALGLPHGVALGILMTAWCKYMLTDETQAIADFSTLVWQVPPCSSQIQTAQNGISAFQEFLCSAGLPVTLREAGFGNVSLEELAGLALPGGAGTLGGNFRPLDYSAVLSLLQLARG</sequence>
<reference evidence="4" key="1">
    <citation type="journal article" date="2021" name="PeerJ">
        <title>Extensive microbial diversity within the chicken gut microbiome revealed by metagenomics and culture.</title>
        <authorList>
            <person name="Gilroy R."/>
            <person name="Ravi A."/>
            <person name="Getino M."/>
            <person name="Pursley I."/>
            <person name="Horton D.L."/>
            <person name="Alikhan N.F."/>
            <person name="Baker D."/>
            <person name="Gharbi K."/>
            <person name="Hall N."/>
            <person name="Watson M."/>
            <person name="Adriaenssens E.M."/>
            <person name="Foster-Nyarko E."/>
            <person name="Jarju S."/>
            <person name="Secka A."/>
            <person name="Antonio M."/>
            <person name="Oren A."/>
            <person name="Chaudhuri R.R."/>
            <person name="La Ragione R."/>
            <person name="Hildebrand F."/>
            <person name="Pallen M.J."/>
        </authorList>
    </citation>
    <scope>NUCLEOTIDE SEQUENCE</scope>
    <source>
        <strain evidence="4">CHK192-8294</strain>
    </source>
</reference>
<keyword evidence="1" id="KW-0560">Oxidoreductase</keyword>
<evidence type="ECO:0000259" key="2">
    <source>
        <dbReference type="Pfam" id="PF00465"/>
    </source>
</evidence>